<gene>
    <name evidence="1" type="ORF">OP8BY_1449</name>
</gene>
<organism evidence="1 2">
    <name type="scientific">Candidatus Saccharicenans subterraneus</name>
    <dbReference type="NCBI Taxonomy" id="2508984"/>
    <lineage>
        <taxon>Bacteria</taxon>
        <taxon>Candidatus Aminicenantota</taxon>
        <taxon>Candidatus Aminicenantia</taxon>
        <taxon>Candidatus Aminicenantales</taxon>
        <taxon>Candidatus Saccharicenantaceae</taxon>
        <taxon>Candidatus Saccharicenans</taxon>
    </lineage>
</organism>
<reference evidence="1 2" key="1">
    <citation type="submission" date="2018-08" db="EMBL/GenBank/DDBJ databases">
        <title>Genome analysis of the thermophilic bacterium of the candidate phylum Aminicenantes from deep subsurface aquifer revealed its physiology and ecological role.</title>
        <authorList>
            <person name="Kadnikov V.V."/>
            <person name="Mardanov A.V."/>
            <person name="Beletsky A.V."/>
            <person name="Karnachuk O.V."/>
            <person name="Ravin N.V."/>
        </authorList>
    </citation>
    <scope>NUCLEOTIDE SEQUENCE [LARGE SCALE GENOMIC DNA]</scope>
    <source>
        <strain evidence="1">BY38</strain>
    </source>
</reference>
<evidence type="ECO:0000313" key="1">
    <source>
        <dbReference type="EMBL" id="RFT14939.1"/>
    </source>
</evidence>
<name>A0A3E2BJK6_9BACT</name>
<dbReference type="AlphaFoldDB" id="A0A3E2BJK6"/>
<dbReference type="InterPro" id="IPR036249">
    <property type="entry name" value="Thioredoxin-like_sf"/>
</dbReference>
<comment type="caution">
    <text evidence="1">The sequence shown here is derived from an EMBL/GenBank/DDBJ whole genome shotgun (WGS) entry which is preliminary data.</text>
</comment>
<evidence type="ECO:0000313" key="2">
    <source>
        <dbReference type="Proteomes" id="UP000257323"/>
    </source>
</evidence>
<accession>A0A3E2BJK6</accession>
<dbReference type="Proteomes" id="UP000257323">
    <property type="component" value="Unassembled WGS sequence"/>
</dbReference>
<sequence length="144" mass="16358">MIYREQASPVLARFPVIENEDVSKEGPRLNLYLFFSRKSCPPCLSVIDLLNQPRPGISVVGIIPEDEGGSIEEVRNSLGVEFPVRTVKKWKKFIPNYAPTLFGVGQDGRVYFVLPCVGLEEHYLVEYLDEFERKAAFLLLPGKR</sequence>
<proteinExistence type="predicted"/>
<evidence type="ECO:0008006" key="3">
    <source>
        <dbReference type="Google" id="ProtNLM"/>
    </source>
</evidence>
<dbReference type="SUPFAM" id="SSF52833">
    <property type="entry name" value="Thioredoxin-like"/>
    <property type="match status" value="1"/>
</dbReference>
<dbReference type="EMBL" id="QUAH01000016">
    <property type="protein sequence ID" value="RFT14939.1"/>
    <property type="molecule type" value="Genomic_DNA"/>
</dbReference>
<protein>
    <recommendedName>
        <fullName evidence="3">Thioredoxin domain-containing protein</fullName>
    </recommendedName>
</protein>